<feature type="domain" description="DUF1468" evidence="2">
    <location>
        <begin position="12"/>
        <end position="143"/>
    </location>
</feature>
<comment type="caution">
    <text evidence="3">The sequence shown here is derived from an EMBL/GenBank/DDBJ whole genome shotgun (WGS) entry which is preliminary data.</text>
</comment>
<feature type="transmembrane region" description="Helical" evidence="1">
    <location>
        <begin position="42"/>
        <end position="63"/>
    </location>
</feature>
<sequence>MRHVKDATSVLTGIFLLLVACFAFYAARTLSNFTDIGLGPGFVPNMLAVIQLGLGLALILLGLTKDGEALSPWRLRPLLIFLALAFFAMTIESMGLVIALTGLIFISCAANRGTKLVDAIGLAVLVNLFSVVVFVKAIGVSIPIWPTFI</sequence>
<dbReference type="EMBL" id="VOSK01000036">
    <property type="protein sequence ID" value="MPR25984.1"/>
    <property type="molecule type" value="Genomic_DNA"/>
</dbReference>
<dbReference type="InterPro" id="IPR009936">
    <property type="entry name" value="DUF1468"/>
</dbReference>
<name>A0A5N7MIJ8_9HYPH</name>
<reference evidence="3 4" key="1">
    <citation type="journal article" date="2019" name="Syst. Appl. Microbiol.">
        <title>Microvirga tunisiensis sp. nov., a root nodule symbiotic bacterium isolated from Lupinus micranthus and L. luteus grown in Northern Tunisia.</title>
        <authorList>
            <person name="Msaddak A."/>
            <person name="Rejili M."/>
            <person name="Duran D."/>
            <person name="Mars M."/>
            <person name="Palacios J.M."/>
            <person name="Ruiz-Argueso T."/>
            <person name="Rey L."/>
            <person name="Imperial J."/>
        </authorList>
    </citation>
    <scope>NUCLEOTIDE SEQUENCE [LARGE SCALE GENOMIC DNA]</scope>
    <source>
        <strain evidence="3 4">Lmie10</strain>
    </source>
</reference>
<evidence type="ECO:0000256" key="1">
    <source>
        <dbReference type="SAM" id="Phobius"/>
    </source>
</evidence>
<dbReference type="Proteomes" id="UP000403266">
    <property type="component" value="Unassembled WGS sequence"/>
</dbReference>
<dbReference type="AlphaFoldDB" id="A0A5N7MIJ8"/>
<feature type="transmembrane region" description="Helical" evidence="1">
    <location>
        <begin position="119"/>
        <end position="145"/>
    </location>
</feature>
<dbReference type="RefSeq" id="WP_152711863.1">
    <property type="nucleotide sequence ID" value="NZ_VOSJ01000153.1"/>
</dbReference>
<proteinExistence type="predicted"/>
<keyword evidence="1" id="KW-0812">Transmembrane</keyword>
<gene>
    <name evidence="3" type="ORF">FS320_12295</name>
</gene>
<dbReference type="PROSITE" id="PS51257">
    <property type="entry name" value="PROKAR_LIPOPROTEIN"/>
    <property type="match status" value="1"/>
</dbReference>
<protein>
    <submittedName>
        <fullName evidence="3">Tripartite tricarboxylate transporter TctB family protein</fullName>
    </submittedName>
</protein>
<evidence type="ECO:0000313" key="3">
    <source>
        <dbReference type="EMBL" id="MPR25984.1"/>
    </source>
</evidence>
<keyword evidence="4" id="KW-1185">Reference proteome</keyword>
<accession>A0A5N7MIJ8</accession>
<feature type="transmembrane region" description="Helical" evidence="1">
    <location>
        <begin position="75"/>
        <end position="107"/>
    </location>
</feature>
<organism evidence="3 4">
    <name type="scientific">Microvirga tunisiensis</name>
    <dbReference type="NCBI Taxonomy" id="2108360"/>
    <lineage>
        <taxon>Bacteria</taxon>
        <taxon>Pseudomonadati</taxon>
        <taxon>Pseudomonadota</taxon>
        <taxon>Alphaproteobacteria</taxon>
        <taxon>Hyphomicrobiales</taxon>
        <taxon>Methylobacteriaceae</taxon>
        <taxon>Microvirga</taxon>
    </lineage>
</organism>
<evidence type="ECO:0000313" key="4">
    <source>
        <dbReference type="Proteomes" id="UP000403266"/>
    </source>
</evidence>
<dbReference type="Pfam" id="PF07331">
    <property type="entry name" value="TctB"/>
    <property type="match status" value="1"/>
</dbReference>
<evidence type="ECO:0000259" key="2">
    <source>
        <dbReference type="Pfam" id="PF07331"/>
    </source>
</evidence>
<keyword evidence="1" id="KW-1133">Transmembrane helix</keyword>
<keyword evidence="1" id="KW-0472">Membrane</keyword>